<evidence type="ECO:0000313" key="3">
    <source>
        <dbReference type="Proteomes" id="UP000314294"/>
    </source>
</evidence>
<dbReference type="Proteomes" id="UP000314294">
    <property type="component" value="Unassembled WGS sequence"/>
</dbReference>
<comment type="caution">
    <text evidence="2">The sequence shown here is derived from an EMBL/GenBank/DDBJ whole genome shotgun (WGS) entry which is preliminary data.</text>
</comment>
<feature type="region of interest" description="Disordered" evidence="1">
    <location>
        <begin position="98"/>
        <end position="119"/>
    </location>
</feature>
<gene>
    <name evidence="2" type="ORF">EYF80_017783</name>
</gene>
<keyword evidence="3" id="KW-1185">Reference proteome</keyword>
<name>A0A4Z2I3E1_9TELE</name>
<feature type="compositionally biased region" description="Basic and acidic residues" evidence="1">
    <location>
        <begin position="109"/>
        <end position="119"/>
    </location>
</feature>
<protein>
    <submittedName>
        <fullName evidence="2">Uncharacterized protein</fullName>
    </submittedName>
</protein>
<accession>A0A4Z2I3E1</accession>
<dbReference type="EMBL" id="SRLO01000143">
    <property type="protein sequence ID" value="TNN71995.1"/>
    <property type="molecule type" value="Genomic_DNA"/>
</dbReference>
<evidence type="ECO:0000313" key="2">
    <source>
        <dbReference type="EMBL" id="TNN71995.1"/>
    </source>
</evidence>
<sequence>MEAASPTGQEGPDKTGEARQEHGQAAARYARKFCLFTSPQRLIFLPRENAPACFFSSSFSALVGVRGRCAPVRTSWRVSHLAPGLKLLRGNLHRQLVPRPVIPSGGESRGGRKERNTREKCNCTATKENAAPRLRSAGRRLDEVGYIYTGTLSRRRSPNRRSGVKKILAPRRTVSFVYFKNQSPASETLLRWLCACFGRR</sequence>
<feature type="compositionally biased region" description="Basic and acidic residues" evidence="1">
    <location>
        <begin position="11"/>
        <end position="22"/>
    </location>
</feature>
<proteinExistence type="predicted"/>
<organism evidence="2 3">
    <name type="scientific">Liparis tanakae</name>
    <name type="common">Tanaka's snailfish</name>
    <dbReference type="NCBI Taxonomy" id="230148"/>
    <lineage>
        <taxon>Eukaryota</taxon>
        <taxon>Metazoa</taxon>
        <taxon>Chordata</taxon>
        <taxon>Craniata</taxon>
        <taxon>Vertebrata</taxon>
        <taxon>Euteleostomi</taxon>
        <taxon>Actinopterygii</taxon>
        <taxon>Neopterygii</taxon>
        <taxon>Teleostei</taxon>
        <taxon>Neoteleostei</taxon>
        <taxon>Acanthomorphata</taxon>
        <taxon>Eupercaria</taxon>
        <taxon>Perciformes</taxon>
        <taxon>Cottioidei</taxon>
        <taxon>Cottales</taxon>
        <taxon>Liparidae</taxon>
        <taxon>Liparis</taxon>
    </lineage>
</organism>
<evidence type="ECO:0000256" key="1">
    <source>
        <dbReference type="SAM" id="MobiDB-lite"/>
    </source>
</evidence>
<dbReference type="AlphaFoldDB" id="A0A4Z2I3E1"/>
<feature type="region of interest" description="Disordered" evidence="1">
    <location>
        <begin position="1"/>
        <end position="23"/>
    </location>
</feature>
<reference evidence="2 3" key="1">
    <citation type="submission" date="2019-03" db="EMBL/GenBank/DDBJ databases">
        <title>First draft genome of Liparis tanakae, snailfish: a comprehensive survey of snailfish specific genes.</title>
        <authorList>
            <person name="Kim W."/>
            <person name="Song I."/>
            <person name="Jeong J.-H."/>
            <person name="Kim D."/>
            <person name="Kim S."/>
            <person name="Ryu S."/>
            <person name="Song J.Y."/>
            <person name="Lee S.K."/>
        </authorList>
    </citation>
    <scope>NUCLEOTIDE SEQUENCE [LARGE SCALE GENOMIC DNA]</scope>
    <source>
        <tissue evidence="2">Muscle</tissue>
    </source>
</reference>